<dbReference type="AlphaFoldDB" id="A0A377STK9"/>
<feature type="chain" id="PRO_5016607444" evidence="1">
    <location>
        <begin position="24"/>
        <end position="669"/>
    </location>
</feature>
<dbReference type="EMBL" id="UGHR01000003">
    <property type="protein sequence ID" value="STR44618.1"/>
    <property type="molecule type" value="Genomic_DNA"/>
</dbReference>
<feature type="signal peptide" evidence="1">
    <location>
        <begin position="1"/>
        <end position="23"/>
    </location>
</feature>
<reference evidence="3 5" key="2">
    <citation type="submission" date="2019-03" db="EMBL/GenBank/DDBJ databases">
        <title>Genomic Encyclopedia of Type Strains, Phase IV (KMG-IV): sequencing the most valuable type-strain genomes for metagenomic binning, comparative biology and taxonomic classification.</title>
        <authorList>
            <person name="Goeker M."/>
        </authorList>
    </citation>
    <scope>NUCLEOTIDE SEQUENCE [LARGE SCALE GENOMIC DNA]</scope>
    <source>
        <strain evidence="3 5">DSM 3764</strain>
    </source>
</reference>
<evidence type="ECO:0000256" key="1">
    <source>
        <dbReference type="SAM" id="SignalP"/>
    </source>
</evidence>
<organism evidence="2 4">
    <name type="scientific">Iodobacter fluviatilis</name>
    <dbReference type="NCBI Taxonomy" id="537"/>
    <lineage>
        <taxon>Bacteria</taxon>
        <taxon>Pseudomonadati</taxon>
        <taxon>Pseudomonadota</taxon>
        <taxon>Betaproteobacteria</taxon>
        <taxon>Neisseriales</taxon>
        <taxon>Chitinibacteraceae</taxon>
        <taxon>Iodobacter</taxon>
    </lineage>
</organism>
<name>A0A377STK9_9NEIS</name>
<proteinExistence type="predicted"/>
<keyword evidence="1" id="KW-0732">Signal</keyword>
<reference evidence="2 4" key="1">
    <citation type="submission" date="2018-06" db="EMBL/GenBank/DDBJ databases">
        <authorList>
            <consortium name="Pathogen Informatics"/>
            <person name="Doyle S."/>
        </authorList>
    </citation>
    <scope>NUCLEOTIDE SEQUENCE [LARGE SCALE GENOMIC DNA]</scope>
    <source>
        <strain evidence="2 4">NCTC11159</strain>
    </source>
</reference>
<evidence type="ECO:0000313" key="2">
    <source>
        <dbReference type="EMBL" id="STR44618.1"/>
    </source>
</evidence>
<dbReference type="Proteomes" id="UP000295794">
    <property type="component" value="Unassembled WGS sequence"/>
</dbReference>
<dbReference type="InterPro" id="IPR008964">
    <property type="entry name" value="Invasin/intimin_cell_adhesion"/>
</dbReference>
<protein>
    <submittedName>
        <fullName evidence="2">Uncharacterized protein</fullName>
    </submittedName>
</protein>
<evidence type="ECO:0000313" key="4">
    <source>
        <dbReference type="Proteomes" id="UP000255108"/>
    </source>
</evidence>
<sequence>MTSFLSYQKIYLLSFLSCTALHAANLPDLPDAQGSGLGKINWEADGASLGFKTATERLTASIAYSESNQTALNLDAGFALSDYFALGANLAVSEGFQEALLTGVFSTPDHLCLRLSAGQQQAQKQFQFTYGSDELEMRQNNYLLNLKKSWERGRVLSELGVTVYAADPSLKNKGLAQESSSELYFDPRMSSTRRQGAVYNISLAPSYFSKLDFGLGYQRTQDVAGAQWGENERQSLVQYSQYFANCMRLSGGYNGSESSRLYNLGIAKDEWSLTATRSLEQDFAQGNVVLRYALPLYGGGTKSRSCAQYLPTPKSYTPVLSEAIQRPSPKSALVYSGLSGVVPEKNADAGGVSIDISNRQTILLLQPVKAIIALQSADKAVIRERGAELFVLEAGTIRAMLTRFQQAGSYILDVQQSDGAILQIEVEVSKAAAELGGDAKLVSVKRMNFPTLLGLQSVLPAQFARMPVAELALFNAEQLRSLPPGAIAAITAAQLAVLKLLPVLSPQQLGALPPQRLIDMSPEQLGSLSRPQLGALNADDVVFSPQQQAVLPMPDLAALTMTNKTLDDEPFYIPAPASNSKGMIRYYSSQPEVAAVDERTGWVTLLKAGETVIEARQAAKGIYTAASVKAPLLVQAGQEIGPLECRGGSEELFQSSRPDLWDKPISNIE</sequence>
<dbReference type="Proteomes" id="UP000255108">
    <property type="component" value="Unassembled WGS sequence"/>
</dbReference>
<gene>
    <name evidence="3" type="ORF">EV682_10691</name>
    <name evidence="2" type="ORF">NCTC11159_03157</name>
</gene>
<dbReference type="EMBL" id="SMBT01000006">
    <property type="protein sequence ID" value="TCU86207.1"/>
    <property type="molecule type" value="Genomic_DNA"/>
</dbReference>
<evidence type="ECO:0000313" key="5">
    <source>
        <dbReference type="Proteomes" id="UP000295794"/>
    </source>
</evidence>
<evidence type="ECO:0000313" key="3">
    <source>
        <dbReference type="EMBL" id="TCU86207.1"/>
    </source>
</evidence>
<keyword evidence="5" id="KW-1185">Reference proteome</keyword>
<dbReference type="SUPFAM" id="SSF49373">
    <property type="entry name" value="Invasin/intimin cell-adhesion fragments"/>
    <property type="match status" value="1"/>
</dbReference>
<accession>A0A377STK9</accession>
<dbReference type="Gene3D" id="2.60.40.1080">
    <property type="match status" value="1"/>
</dbReference>